<feature type="domain" description="PI3K/PI4K catalytic" evidence="12">
    <location>
        <begin position="2048"/>
        <end position="2376"/>
    </location>
</feature>
<evidence type="ECO:0000256" key="9">
    <source>
        <dbReference type="ARBA" id="ARBA00022840"/>
    </source>
</evidence>
<dbReference type="SUPFAM" id="SSF56112">
    <property type="entry name" value="Protein kinase-like (PK-like)"/>
    <property type="match status" value="1"/>
</dbReference>
<dbReference type="SMART" id="SM00146">
    <property type="entry name" value="PI3Kc"/>
    <property type="match status" value="1"/>
</dbReference>
<dbReference type="GO" id="GO:0000077">
    <property type="term" value="P:DNA damage checkpoint signaling"/>
    <property type="evidence" value="ECO:0007669"/>
    <property type="project" value="TreeGrafter"/>
</dbReference>
<dbReference type="CDD" id="cd00892">
    <property type="entry name" value="PIKKc_ATR"/>
    <property type="match status" value="1"/>
</dbReference>
<comment type="caution">
    <text evidence="14">The sequence shown here is derived from an EMBL/GenBank/DDBJ whole genome shotgun (WGS) entry which is preliminary data.</text>
</comment>
<keyword evidence="7" id="KW-0227">DNA damage</keyword>
<dbReference type="SUPFAM" id="SSF48371">
    <property type="entry name" value="ARM repeat"/>
    <property type="match status" value="1"/>
</dbReference>
<evidence type="ECO:0000256" key="5">
    <source>
        <dbReference type="ARBA" id="ARBA00022679"/>
    </source>
</evidence>
<dbReference type="GO" id="GO:0005524">
    <property type="term" value="F:ATP binding"/>
    <property type="evidence" value="ECO:0007669"/>
    <property type="project" value="UniProtKB-KW"/>
</dbReference>
<dbReference type="PANTHER" id="PTHR11139">
    <property type="entry name" value="ATAXIA TELANGIECTASIA MUTATED ATM -RELATED"/>
    <property type="match status" value="1"/>
</dbReference>
<dbReference type="SMART" id="SM00802">
    <property type="entry name" value="UME"/>
    <property type="match status" value="1"/>
</dbReference>
<evidence type="ECO:0000256" key="8">
    <source>
        <dbReference type="ARBA" id="ARBA00022777"/>
    </source>
</evidence>
<evidence type="ECO:0000256" key="10">
    <source>
        <dbReference type="ARBA" id="ARBA00023204"/>
    </source>
</evidence>
<evidence type="ECO:0000259" key="13">
    <source>
        <dbReference type="PROSITE" id="PS51189"/>
    </source>
</evidence>
<evidence type="ECO:0000256" key="1">
    <source>
        <dbReference type="ARBA" id="ARBA00004123"/>
    </source>
</evidence>
<keyword evidence="9" id="KW-0067">ATP-binding</keyword>
<dbReference type="InterPro" id="IPR036940">
    <property type="entry name" value="PI3/4_kinase_cat_sf"/>
</dbReference>
<dbReference type="InterPro" id="IPR050517">
    <property type="entry name" value="DDR_Repair_Kinase"/>
</dbReference>
<dbReference type="Pfam" id="PF00454">
    <property type="entry name" value="PI3_PI4_kinase"/>
    <property type="match status" value="1"/>
</dbReference>
<dbReference type="GO" id="GO:0006281">
    <property type="term" value="P:DNA repair"/>
    <property type="evidence" value="ECO:0007669"/>
    <property type="project" value="UniProtKB-KW"/>
</dbReference>
<keyword evidence="11" id="KW-0539">Nucleus</keyword>
<dbReference type="InterPro" id="IPR057564">
    <property type="entry name" value="HEAT_ATR"/>
</dbReference>
<gene>
    <name evidence="14" type="ORF">PHLCEN_2v6555</name>
</gene>
<evidence type="ECO:0000256" key="3">
    <source>
        <dbReference type="ARBA" id="ARBA00012513"/>
    </source>
</evidence>
<evidence type="ECO:0000313" key="15">
    <source>
        <dbReference type="Proteomes" id="UP000186601"/>
    </source>
</evidence>
<name>A0A2R6NZ54_9APHY</name>
<keyword evidence="4" id="KW-0723">Serine/threonine-protein kinase</keyword>
<keyword evidence="5" id="KW-0808">Transferase</keyword>
<sequence>MSLPIRNDLREPPPTFAKLDHESPLHLLEEIKLASGALKDGLTVKLSDESTRKEYVKFVKTLSEHVICSFYPPHEYSWTAIHEKIKLTEATCEVIGLVGTAFCSEPDFVDVAKVLFCRLFDVCRVLDTWVDVPDVPVEDGYPTPEELRQKTEDACIGLLRAWGEDVSDVYAWKVLKEIAMEYMALCDELLDHSAIAAGPLRLRLFTLPRIYPGEIFGTDDVSGSEMKIEDSSQLPLVMTSIAKILMEALRPPLLAQWFLADVFRRSVELSHRIFNFIVSPLCITTDPKRVRSIIRIVVAVTSSLQAQPRFEGMVESMRFHLLLRMLHDGPNDSWDDVYVALHEVYKIRLSVPPARTDVESVLAALGAEQWGDKGHNLRLVASFYLLIAMPSLDMEYLREIKAALLQKNGMGVYINVLKVVEDRLTASDAHLVPDDHDVLQTMASRKGIRSMVQAIIQPDELSWMEDDDSMNDSQYISRAVLEIGSRYQRPIYNSSAEGRVLLARHLTRLPCTLAGHPDCPCPATPTRIAIPLVSTCIQVLTCLLNGPEMEVTAVVRKTGYDALAQTIRHQTADPIIPVVEHAAQLAARGMKDAERIVRLSAGRCLAELVRLFQDQGADSDQRIEQIFHMIAMILNGSEARFKETVLITAGTIAKYASHEVLWRALRCLIEQLGSGNPVLKGTAYMQIRTLAKQSKSPYTFLSPFMDRISVLLVSRICTQPSALQECCLLLSVTPASFILATVVDTLPHLFATQNRRALHEVAKEVNKTPHQLFFDYESKILARAFMLPKPGETTKVLNFIVAILKEVIGNEGSVEASGLVDGCLVNLVSDLVIEMGREDEDVARSATQALMKVGQIAKPTRTMSPLEGMTGFLQPHILGIMAHINDELQFKHTIEQKRQICRSLGAFIREMGPVMSSIAPQIMAALQTTVAVPELAEVTLESWDSFLRVLDLQDIGPYIGQTSASFVSFWPIFSAPARNIARGCLEYIIADKGDEFGVFLDEVVDLSPISELSDIHQRLAALRTEWTLSERLQKLLERSNTDSITVTVQALSELKHFMLSHENFVGEMASGDTFDPFIGRILSVLLSAACRDGEDAEALRMLAFDCIGILGAVDPDRLELVVNDPRMIVTNNFADETEAMTFVSHLIKDVLVGVFRSTSDIQYQRDLAYAIQELLKFCKFTKSLLTTPGSGGSVPIKVRNRWNELPKHVIETVTPLLDSKYKLHTGEPEDIQGPIYLTKPTYREWIQSWTSSLITEASGPKAKAIFSVFPRVVKNKDVGVARHLLPHLALNILVSGSEKSAENIRLELLAVLEDQVDPSSTSTHDKKELSAQTTFMVMDHLNKWVRTVRHDLSSKKSESKRGRANQINSDTEEQLLRVDSILSSIDRNLMAQAALQCKAYARALMSFEQQILAVQARDPQKEELPTYYERLHEIYAHLDEPDGMEGVSTLILSPSIEHQIRQHESTGRWTAAQSCWEVQLQHSPNDIKSHLGLLKCLRNLGHYDTMRTHVDGALTRNPEWEPELIGYRVESGCMIGDWDQVQSWVQQATADDSPVLLARVLLAMRSEDEQAISVALTAARKSLGAPVTAAGTSGYRRSYEAILDLHLLHELDTIYRSTITLASSGSLRRRLENLQQRLSVRLNSTLPSFRIREPILSIRRSAFGLRTSENRRFKEAIGQSWLLSAKLARKAGYWHTAYSALLQARQSDAPFTYLESAKIVRARGEPLRALQELENSLHASKLEKVSEVIDITGESEAEAAEKTRMRAKTIALRARWMKDSDRYEDRYVVKIFQEASEILKGWESGFFHFGQFEDECSKDVKQADYLSQGLKMNLITIRCFIRAIRYGTKYIYQTVPRMLTLWLDMGENERTASHDHFKKINFEISKTVKGVPMYKWYTAFPQIVSRVGHDNPEVYTVLSSLIVYVIQEHPQQGLWLFAAVVNSQKDARSKRGRSILDKLRGAGDGNMNKLISASVSMAAELLNLCNGQLGDKSSVNMSKDFPRLFKLAPSPLIIPLQQSLTATLPPLSSTQVEDHKPFPVELPTFYKFSDEIEIMKSLAKPRKICIQGSDGHFYLFLGKPKDDLRKDARLMDFNSVINKLLKSNSESRRRQLRIRTYGVVTLNEECGFIQWVHNTVPVRSILIKSYDARGIKSWNAQMGSIFGRIKQSPDKDAANLFVHEILPMFPPVLHEWFIEMFPEPSAWLAGRLTYSRTVAVMSMIGAILGLGDRHCENILLDMNSGDVVHVDFNCLFDKVRNSSRVFENFLLIYLQGRQLETPERVPFRLTQNMTDGLGVIGVEGVFRTACEITIQLLRDNRDCLMSVLDSFVHDPLVEWEEEHMKEQRRRVRNSFLPHEPEDRATVQQQASSSSRKFDANVLPDTVNLRNLAKNALGIIGKKLKGIYTVNRTAAKEKELSTSGFVQILIQQATDEAFLVRN</sequence>
<dbReference type="Gene3D" id="3.30.1010.10">
    <property type="entry name" value="Phosphatidylinositol 3-kinase Catalytic Subunit, Chain A, domain 4"/>
    <property type="match status" value="1"/>
</dbReference>
<evidence type="ECO:0000256" key="4">
    <source>
        <dbReference type="ARBA" id="ARBA00022527"/>
    </source>
</evidence>
<keyword evidence="15" id="KW-1185">Reference proteome</keyword>
<evidence type="ECO:0000256" key="11">
    <source>
        <dbReference type="ARBA" id="ARBA00023242"/>
    </source>
</evidence>
<evidence type="ECO:0000256" key="2">
    <source>
        <dbReference type="ARBA" id="ARBA00010769"/>
    </source>
</evidence>
<dbReference type="InterPro" id="IPR056802">
    <property type="entry name" value="ATR-like_M-HEAT"/>
</dbReference>
<dbReference type="PROSITE" id="PS50290">
    <property type="entry name" value="PI3_4_KINASE_3"/>
    <property type="match status" value="1"/>
</dbReference>
<feature type="domain" description="FAT" evidence="13">
    <location>
        <begin position="1389"/>
        <end position="1943"/>
    </location>
</feature>
<accession>A0A2R6NZ54</accession>
<dbReference type="Pfam" id="PF23593">
    <property type="entry name" value="HEAT_ATR"/>
    <property type="match status" value="1"/>
</dbReference>
<keyword evidence="6" id="KW-0547">Nucleotide-binding</keyword>
<dbReference type="InterPro" id="IPR016024">
    <property type="entry name" value="ARM-type_fold"/>
</dbReference>
<dbReference type="STRING" id="98765.A0A2R6NZ54"/>
<dbReference type="InterPro" id="IPR012993">
    <property type="entry name" value="UME"/>
</dbReference>
<comment type="similarity">
    <text evidence="2">Belongs to the PI3/PI4-kinase family. ATM subfamily.</text>
</comment>
<dbReference type="InterPro" id="IPR011989">
    <property type="entry name" value="ARM-like"/>
</dbReference>
<organism evidence="14 15">
    <name type="scientific">Hermanssonia centrifuga</name>
    <dbReference type="NCBI Taxonomy" id="98765"/>
    <lineage>
        <taxon>Eukaryota</taxon>
        <taxon>Fungi</taxon>
        <taxon>Dikarya</taxon>
        <taxon>Basidiomycota</taxon>
        <taxon>Agaricomycotina</taxon>
        <taxon>Agaricomycetes</taxon>
        <taxon>Polyporales</taxon>
        <taxon>Meruliaceae</taxon>
        <taxon>Hermanssonia</taxon>
    </lineage>
</organism>
<evidence type="ECO:0000259" key="12">
    <source>
        <dbReference type="PROSITE" id="PS50290"/>
    </source>
</evidence>
<dbReference type="Gene3D" id="1.25.40.10">
    <property type="entry name" value="Tetratricopeptide repeat domain"/>
    <property type="match status" value="1"/>
</dbReference>
<protein>
    <recommendedName>
        <fullName evidence="3">non-specific serine/threonine protein kinase</fullName>
        <ecNumber evidence="3">2.7.11.1</ecNumber>
    </recommendedName>
</protein>
<dbReference type="EMBL" id="MLYV02000629">
    <property type="protein sequence ID" value="PSR81024.1"/>
    <property type="molecule type" value="Genomic_DNA"/>
</dbReference>
<dbReference type="Gene3D" id="1.25.10.10">
    <property type="entry name" value="Leucine-rich Repeat Variant"/>
    <property type="match status" value="2"/>
</dbReference>
<dbReference type="InterPro" id="IPR003151">
    <property type="entry name" value="PIK-rel_kinase_FAT"/>
</dbReference>
<dbReference type="Proteomes" id="UP000186601">
    <property type="component" value="Unassembled WGS sequence"/>
</dbReference>
<dbReference type="PANTHER" id="PTHR11139:SF125">
    <property type="entry name" value="SERINE_THREONINE-PROTEIN KINASE MEC1"/>
    <property type="match status" value="1"/>
</dbReference>
<dbReference type="GO" id="GO:0005634">
    <property type="term" value="C:nucleus"/>
    <property type="evidence" value="ECO:0007669"/>
    <property type="project" value="UniProtKB-SubCell"/>
</dbReference>
<evidence type="ECO:0000256" key="6">
    <source>
        <dbReference type="ARBA" id="ARBA00022741"/>
    </source>
</evidence>
<dbReference type="InterPro" id="IPR000403">
    <property type="entry name" value="PI3/4_kinase_cat_dom"/>
</dbReference>
<dbReference type="GO" id="GO:0005694">
    <property type="term" value="C:chromosome"/>
    <property type="evidence" value="ECO:0007669"/>
    <property type="project" value="TreeGrafter"/>
</dbReference>
<dbReference type="PROSITE" id="PS51189">
    <property type="entry name" value="FAT"/>
    <property type="match status" value="1"/>
</dbReference>
<dbReference type="GO" id="GO:0004674">
    <property type="term" value="F:protein serine/threonine kinase activity"/>
    <property type="evidence" value="ECO:0007669"/>
    <property type="project" value="UniProtKB-KW"/>
</dbReference>
<keyword evidence="8" id="KW-0418">Kinase</keyword>
<dbReference type="SUPFAM" id="SSF48452">
    <property type="entry name" value="TPR-like"/>
    <property type="match status" value="1"/>
</dbReference>
<dbReference type="Pfam" id="PF02259">
    <property type="entry name" value="FAT"/>
    <property type="match status" value="1"/>
</dbReference>
<dbReference type="GO" id="GO:0000723">
    <property type="term" value="P:telomere maintenance"/>
    <property type="evidence" value="ECO:0007669"/>
    <property type="project" value="TreeGrafter"/>
</dbReference>
<dbReference type="EC" id="2.7.11.1" evidence="3"/>
<dbReference type="InterPro" id="IPR014009">
    <property type="entry name" value="PIK_FAT"/>
</dbReference>
<dbReference type="InterPro" id="IPR011990">
    <property type="entry name" value="TPR-like_helical_dom_sf"/>
</dbReference>
<dbReference type="Pfam" id="PF08064">
    <property type="entry name" value="UME"/>
    <property type="match status" value="1"/>
</dbReference>
<dbReference type="InterPro" id="IPR011009">
    <property type="entry name" value="Kinase-like_dom_sf"/>
</dbReference>
<keyword evidence="10" id="KW-0234">DNA repair</keyword>
<dbReference type="Gene3D" id="1.10.1070.11">
    <property type="entry name" value="Phosphatidylinositol 3-/4-kinase, catalytic domain"/>
    <property type="match status" value="1"/>
</dbReference>
<evidence type="ECO:0000313" key="14">
    <source>
        <dbReference type="EMBL" id="PSR81024.1"/>
    </source>
</evidence>
<comment type="subcellular location">
    <subcellularLocation>
        <location evidence="1">Nucleus</location>
    </subcellularLocation>
</comment>
<evidence type="ECO:0000256" key="7">
    <source>
        <dbReference type="ARBA" id="ARBA00022763"/>
    </source>
</evidence>
<proteinExistence type="inferred from homology"/>
<reference evidence="14 15" key="1">
    <citation type="submission" date="2018-02" db="EMBL/GenBank/DDBJ databases">
        <title>Genome sequence of the basidiomycete white-rot fungus Phlebia centrifuga.</title>
        <authorList>
            <person name="Granchi Z."/>
            <person name="Peng M."/>
            <person name="de Vries R.P."/>
            <person name="Hilden K."/>
            <person name="Makela M.R."/>
            <person name="Grigoriev I."/>
            <person name="Riley R."/>
        </authorList>
    </citation>
    <scope>NUCLEOTIDE SEQUENCE [LARGE SCALE GENOMIC DNA]</scope>
    <source>
        <strain evidence="14 15">FBCC195</strain>
    </source>
</reference>
<dbReference type="OrthoDB" id="381190at2759"/>
<dbReference type="Pfam" id="PF25030">
    <property type="entry name" value="M-HEAT_ATR"/>
    <property type="match status" value="1"/>
</dbReference>